<feature type="transmembrane region" description="Helical" evidence="6">
    <location>
        <begin position="255"/>
        <end position="273"/>
    </location>
</feature>
<reference evidence="7 8" key="1">
    <citation type="submission" date="2020-08" db="EMBL/GenBank/DDBJ databases">
        <title>Genomic Encyclopedia of Type Strains, Phase IV (KMG-IV): sequencing the most valuable type-strain genomes for metagenomic binning, comparative biology and taxonomic classification.</title>
        <authorList>
            <person name="Goeker M."/>
        </authorList>
    </citation>
    <scope>NUCLEOTIDE SEQUENCE [LARGE SCALE GENOMIC DNA]</scope>
    <source>
        <strain evidence="7 8">YC6886</strain>
    </source>
</reference>
<feature type="transmembrane region" description="Helical" evidence="6">
    <location>
        <begin position="94"/>
        <end position="125"/>
    </location>
</feature>
<keyword evidence="8" id="KW-1185">Reference proteome</keyword>
<dbReference type="GO" id="GO:0005886">
    <property type="term" value="C:plasma membrane"/>
    <property type="evidence" value="ECO:0007669"/>
    <property type="project" value="UniProtKB-SubCell"/>
</dbReference>
<evidence type="ECO:0000256" key="3">
    <source>
        <dbReference type="ARBA" id="ARBA00022692"/>
    </source>
</evidence>
<organism evidence="7 8">
    <name type="scientific">Haloferula luteola</name>
    <dbReference type="NCBI Taxonomy" id="595692"/>
    <lineage>
        <taxon>Bacteria</taxon>
        <taxon>Pseudomonadati</taxon>
        <taxon>Verrucomicrobiota</taxon>
        <taxon>Verrucomicrobiia</taxon>
        <taxon>Verrucomicrobiales</taxon>
        <taxon>Verrucomicrobiaceae</taxon>
        <taxon>Haloferula</taxon>
    </lineage>
</organism>
<dbReference type="PANTHER" id="PTHR32322:SF18">
    <property type="entry name" value="S-ADENOSYLMETHIONINE_S-ADENOSYLHOMOCYSTEINE TRANSPORTER"/>
    <property type="match status" value="1"/>
</dbReference>
<dbReference type="Proteomes" id="UP000557717">
    <property type="component" value="Unassembled WGS sequence"/>
</dbReference>
<feature type="transmembrane region" description="Helical" evidence="6">
    <location>
        <begin position="137"/>
        <end position="156"/>
    </location>
</feature>
<feature type="transmembrane region" description="Helical" evidence="6">
    <location>
        <begin position="47"/>
        <end position="66"/>
    </location>
</feature>
<name>A0A840V073_9BACT</name>
<dbReference type="EMBL" id="JACHFD010000006">
    <property type="protein sequence ID" value="MBB5351395.1"/>
    <property type="molecule type" value="Genomic_DNA"/>
</dbReference>
<dbReference type="RefSeq" id="WP_184017512.1">
    <property type="nucleotide sequence ID" value="NZ_JACHFD010000006.1"/>
</dbReference>
<evidence type="ECO:0000256" key="6">
    <source>
        <dbReference type="SAM" id="Phobius"/>
    </source>
</evidence>
<keyword evidence="3 6" id="KW-0812">Transmembrane</keyword>
<feature type="transmembrane region" description="Helical" evidence="6">
    <location>
        <begin position="162"/>
        <end position="182"/>
    </location>
</feature>
<evidence type="ECO:0000256" key="2">
    <source>
        <dbReference type="ARBA" id="ARBA00022475"/>
    </source>
</evidence>
<sequence length="301" mass="31991">MEGDHRWFKVLPATMFCAALWGSAFPSIKTVYAIWEKQGIEVGLPEYWWFAGVRFSLAGLMLWLVARKPWTEVKATPKRWLWGFTLTQTYGQYLMFYFAVAIASGSLAGLLAGTGSFWWMLLAPLMTGAPWPSRRQWLAIGIGGTGIALATAAPGAGAGQPVLGALLMVGATGMGAVGILQFGKMKGTIGARAATGFSLGVGGLMLLATGGSTFARAGELMSPPVIGLTCWLAFVSAAAFGLWNHLSTRHPVPLLAGYRFLIPLCGMAESLIFLKGESAGWGLVVGAVLVLGSLVMAQRWK</sequence>
<feature type="transmembrane region" description="Helical" evidence="6">
    <location>
        <begin position="12"/>
        <end position="35"/>
    </location>
</feature>
<accession>A0A840V073</accession>
<comment type="caution">
    <text evidence="7">The sequence shown here is derived from an EMBL/GenBank/DDBJ whole genome shotgun (WGS) entry which is preliminary data.</text>
</comment>
<keyword evidence="4 6" id="KW-1133">Transmembrane helix</keyword>
<protein>
    <submittedName>
        <fullName evidence="7">Drug/metabolite transporter (DMT)-like permease</fullName>
    </submittedName>
</protein>
<gene>
    <name evidence="7" type="ORF">HNR46_001631</name>
</gene>
<evidence type="ECO:0000256" key="1">
    <source>
        <dbReference type="ARBA" id="ARBA00004127"/>
    </source>
</evidence>
<dbReference type="SUPFAM" id="SSF103481">
    <property type="entry name" value="Multidrug resistance efflux transporter EmrE"/>
    <property type="match status" value="1"/>
</dbReference>
<keyword evidence="2" id="KW-1003">Cell membrane</keyword>
<feature type="transmembrane region" description="Helical" evidence="6">
    <location>
        <begin position="221"/>
        <end position="243"/>
    </location>
</feature>
<comment type="subcellular location">
    <subcellularLocation>
        <location evidence="1">Endomembrane system</location>
        <topology evidence="1">Multi-pass membrane protein</topology>
    </subcellularLocation>
</comment>
<evidence type="ECO:0000313" key="8">
    <source>
        <dbReference type="Proteomes" id="UP000557717"/>
    </source>
</evidence>
<feature type="transmembrane region" description="Helical" evidence="6">
    <location>
        <begin position="279"/>
        <end position="297"/>
    </location>
</feature>
<evidence type="ECO:0000256" key="5">
    <source>
        <dbReference type="ARBA" id="ARBA00023136"/>
    </source>
</evidence>
<dbReference type="InterPro" id="IPR050638">
    <property type="entry name" value="AA-Vitamin_Transporters"/>
</dbReference>
<dbReference type="InterPro" id="IPR037185">
    <property type="entry name" value="EmrE-like"/>
</dbReference>
<evidence type="ECO:0000256" key="4">
    <source>
        <dbReference type="ARBA" id="ARBA00022989"/>
    </source>
</evidence>
<proteinExistence type="predicted"/>
<dbReference type="AlphaFoldDB" id="A0A840V073"/>
<dbReference type="PANTHER" id="PTHR32322">
    <property type="entry name" value="INNER MEMBRANE TRANSPORTER"/>
    <property type="match status" value="1"/>
</dbReference>
<feature type="transmembrane region" description="Helical" evidence="6">
    <location>
        <begin position="194"/>
        <end position="215"/>
    </location>
</feature>
<keyword evidence="5 6" id="KW-0472">Membrane</keyword>
<evidence type="ECO:0000313" key="7">
    <source>
        <dbReference type="EMBL" id="MBB5351395.1"/>
    </source>
</evidence>